<accession>A0A061QUB8</accession>
<evidence type="ECO:0000256" key="2">
    <source>
        <dbReference type="SAM" id="SignalP"/>
    </source>
</evidence>
<gene>
    <name evidence="3" type="ORF">TSPGSL018_20968</name>
</gene>
<protein>
    <submittedName>
        <fullName evidence="3">Uncharacterized protein</fullName>
    </submittedName>
</protein>
<evidence type="ECO:0000256" key="1">
    <source>
        <dbReference type="SAM" id="MobiDB-lite"/>
    </source>
</evidence>
<keyword evidence="2" id="KW-0732">Signal</keyword>
<organism evidence="3">
    <name type="scientific">Tetraselmis sp. GSL018</name>
    <dbReference type="NCBI Taxonomy" id="582737"/>
    <lineage>
        <taxon>Eukaryota</taxon>
        <taxon>Viridiplantae</taxon>
        <taxon>Chlorophyta</taxon>
        <taxon>core chlorophytes</taxon>
        <taxon>Chlorodendrophyceae</taxon>
        <taxon>Chlorodendrales</taxon>
        <taxon>Chlorodendraceae</taxon>
        <taxon>Tetraselmis</taxon>
    </lineage>
</organism>
<evidence type="ECO:0000313" key="3">
    <source>
        <dbReference type="EMBL" id="JAC63318.1"/>
    </source>
</evidence>
<dbReference type="AlphaFoldDB" id="A0A061QUB8"/>
<feature type="signal peptide" evidence="2">
    <location>
        <begin position="1"/>
        <end position="27"/>
    </location>
</feature>
<proteinExistence type="predicted"/>
<feature type="chain" id="PRO_5001605238" evidence="2">
    <location>
        <begin position="28"/>
        <end position="233"/>
    </location>
</feature>
<name>A0A061QUB8_9CHLO</name>
<feature type="non-terminal residue" evidence="3">
    <location>
        <position position="233"/>
    </location>
</feature>
<feature type="region of interest" description="Disordered" evidence="1">
    <location>
        <begin position="112"/>
        <end position="135"/>
    </location>
</feature>
<sequence length="233" mass="25732">MATSRNFTNFALHKIVLFRAGSVLASAGSETLQKYFRGPATFTSDASVVKDDVSISPSEALRACQRHIGLVSLPEDIQQELEETLRADTMKQLRLHGVALVKQLRKQSRTSAKGGVLPRPLLEPNTGLRPRPLQRSQAQRLREMELVEKSEEDLNRELILSEVLRYMKPKQRRAVAAADRSSPGSRPPAEAPVYIDRTVAAYAANRLPSTYAAVFRVLSELSAVLPGFSPAKV</sequence>
<dbReference type="EMBL" id="GBEZ01023579">
    <property type="protein sequence ID" value="JAC63318.1"/>
    <property type="molecule type" value="Transcribed_RNA"/>
</dbReference>
<reference evidence="3" key="1">
    <citation type="submission" date="2014-05" db="EMBL/GenBank/DDBJ databases">
        <title>The transcriptome of the halophilic microalga Tetraselmis sp. GSL018 isolated from the Great Salt Lake, Utah.</title>
        <authorList>
            <person name="Jinkerson R.E."/>
            <person name="D'Adamo S."/>
            <person name="Posewitz M.C."/>
        </authorList>
    </citation>
    <scope>NUCLEOTIDE SEQUENCE</scope>
    <source>
        <strain evidence="3">GSL018</strain>
    </source>
</reference>